<dbReference type="InterPro" id="IPR029063">
    <property type="entry name" value="SAM-dependent_MTases_sf"/>
</dbReference>
<dbReference type="SUPFAM" id="SSF53335">
    <property type="entry name" value="S-adenosyl-L-methionine-dependent methyltransferases"/>
    <property type="match status" value="1"/>
</dbReference>
<protein>
    <recommendedName>
        <fullName evidence="1">Methyltransferase domain-containing protein</fullName>
    </recommendedName>
</protein>
<organism evidence="2">
    <name type="scientific">viral metagenome</name>
    <dbReference type="NCBI Taxonomy" id="1070528"/>
    <lineage>
        <taxon>unclassified sequences</taxon>
        <taxon>metagenomes</taxon>
        <taxon>organismal metagenomes</taxon>
    </lineage>
</organism>
<accession>A0A6C0BQG8</accession>
<feature type="domain" description="Methyltransferase" evidence="1">
    <location>
        <begin position="58"/>
        <end position="145"/>
    </location>
</feature>
<dbReference type="CDD" id="cd02440">
    <property type="entry name" value="AdoMet_MTases"/>
    <property type="match status" value="1"/>
</dbReference>
<dbReference type="EMBL" id="MN739217">
    <property type="protein sequence ID" value="QHS94222.1"/>
    <property type="molecule type" value="Genomic_DNA"/>
</dbReference>
<evidence type="ECO:0000313" key="2">
    <source>
        <dbReference type="EMBL" id="QHS94222.1"/>
    </source>
</evidence>
<dbReference type="Pfam" id="PF13649">
    <property type="entry name" value="Methyltransf_25"/>
    <property type="match status" value="1"/>
</dbReference>
<dbReference type="InterPro" id="IPR041698">
    <property type="entry name" value="Methyltransf_25"/>
</dbReference>
<reference evidence="2" key="1">
    <citation type="journal article" date="2020" name="Nature">
        <title>Giant virus diversity and host interactions through global metagenomics.</title>
        <authorList>
            <person name="Schulz F."/>
            <person name="Roux S."/>
            <person name="Paez-Espino D."/>
            <person name="Jungbluth S."/>
            <person name="Walsh D.A."/>
            <person name="Denef V.J."/>
            <person name="McMahon K.D."/>
            <person name="Konstantinidis K.T."/>
            <person name="Eloe-Fadrosh E.A."/>
            <person name="Kyrpides N.C."/>
            <person name="Woyke T."/>
        </authorList>
    </citation>
    <scope>NUCLEOTIDE SEQUENCE</scope>
    <source>
        <strain evidence="2">GVMAG-M-3300018416-26</strain>
    </source>
</reference>
<name>A0A6C0BQG8_9ZZZZ</name>
<evidence type="ECO:0000259" key="1">
    <source>
        <dbReference type="Pfam" id="PF13649"/>
    </source>
</evidence>
<proteinExistence type="predicted"/>
<dbReference type="AlphaFoldDB" id="A0A6C0BQG8"/>
<dbReference type="Gene3D" id="3.40.50.150">
    <property type="entry name" value="Vaccinia Virus protein VP39"/>
    <property type="match status" value="1"/>
</dbReference>
<sequence length="209" mass="24212">MGSVDNHEISLNDVFDNIYSSQHWYGGGSGEGSTIEFNKNDYIPYLRNYIDIYNIKNVVDIGSGDGQCLDAIYNDKPIQYFGYDCSKSIITETKKKYENDKFHFELIDGDAICLYIRKEVDLIIIKDVLQHWSTPRIVSFLKELVNNISFKKCLLINDITRSNTIDIEDGKWRCINWNSPCFNQFECKTELIYGNKLLKQVVEFQGIKA</sequence>